<dbReference type="PANTHER" id="PTHR43649">
    <property type="entry name" value="ARABINOSE-BINDING PROTEIN-RELATED"/>
    <property type="match status" value="1"/>
</dbReference>
<evidence type="ECO:0000256" key="1">
    <source>
        <dbReference type="ARBA" id="ARBA00022475"/>
    </source>
</evidence>
<dbReference type="Proteomes" id="UP000671914">
    <property type="component" value="Chromosome"/>
</dbReference>
<evidence type="ECO:0000313" key="7">
    <source>
        <dbReference type="EMBL" id="QTX05178.1"/>
    </source>
</evidence>
<dbReference type="EMBL" id="CP071696">
    <property type="protein sequence ID" value="QTX05178.1"/>
    <property type="molecule type" value="Genomic_DNA"/>
</dbReference>
<gene>
    <name evidence="7" type="ORF">G127AT_02800</name>
</gene>
<dbReference type="AlphaFoldDB" id="A0A975FMH2"/>
<keyword evidence="4" id="KW-0564">Palmitate</keyword>
<keyword evidence="5" id="KW-0449">Lipoprotein</keyword>
<feature type="signal peptide" evidence="6">
    <location>
        <begin position="1"/>
        <end position="25"/>
    </location>
</feature>
<dbReference type="PROSITE" id="PS51257">
    <property type="entry name" value="PROKAR_LIPOPROTEIN"/>
    <property type="match status" value="1"/>
</dbReference>
<evidence type="ECO:0000256" key="3">
    <source>
        <dbReference type="ARBA" id="ARBA00023136"/>
    </source>
</evidence>
<accession>A0A975FMH2</accession>
<reference evidence="7" key="1">
    <citation type="submission" date="2021-03" db="EMBL/GenBank/DDBJ databases">
        <title>Agromyces archimandritus sp. nov., isolated from the cockroach Archimandrita tessellata.</title>
        <authorList>
            <person name="Guzman J."/>
            <person name="Ortuzar M."/>
            <person name="Poehlein A."/>
            <person name="Daniel R."/>
            <person name="Trujillo M."/>
            <person name="Vilcinskas A."/>
        </authorList>
    </citation>
    <scope>NUCLEOTIDE SEQUENCE</scope>
    <source>
        <strain evidence="7">G127AT</strain>
    </source>
</reference>
<dbReference type="InterPro" id="IPR050490">
    <property type="entry name" value="Bact_solute-bd_prot1"/>
</dbReference>
<proteinExistence type="predicted"/>
<evidence type="ECO:0000256" key="6">
    <source>
        <dbReference type="SAM" id="SignalP"/>
    </source>
</evidence>
<protein>
    <submittedName>
        <fullName evidence="7">Extracellular solute-binding protein</fullName>
    </submittedName>
</protein>
<dbReference type="KEGG" id="aarc:G127AT_02800"/>
<keyword evidence="8" id="KW-1185">Reference proteome</keyword>
<keyword evidence="3" id="KW-0472">Membrane</keyword>
<evidence type="ECO:0000256" key="4">
    <source>
        <dbReference type="ARBA" id="ARBA00023139"/>
    </source>
</evidence>
<dbReference type="Pfam" id="PF01547">
    <property type="entry name" value="SBP_bac_1"/>
    <property type="match status" value="1"/>
</dbReference>
<dbReference type="Gene3D" id="3.40.190.10">
    <property type="entry name" value="Periplasmic binding protein-like II"/>
    <property type="match status" value="2"/>
</dbReference>
<dbReference type="InterPro" id="IPR006059">
    <property type="entry name" value="SBP"/>
</dbReference>
<sequence>MTHRMLPVAALAAASALLLSGCSAAGDDSTTLQFSLYMTADSAQNEVLAELLDEFEAETGTKVEVTAATTAYENNLKVQMASGTLPDVFATHGWSVLRYRQFLEPLTEQPWADKVNPALDESMRDADGELYALPIEYTVTGINTNLDVLEAAGVDPASIETWDDFDAALAKIKASGVSPITLSGKSSSPANLADFIASNAFTDDELAAFGDGDFDTDAYTDQVLDRIQGWVEAGYINPDYVSASLDDMALQLAQGQAAFAFNQPTLLTTALGYDEDVNVGFIPLPTDDGDRYLVGGEGVNSFGVWKGGEHKDEALALLAFLAEPDHAAKLSESIGTYSGLTDAEPDLGEIQASYDTWVTPGELPTKPFFDRVSLPSGMWATMIATTDSVITGQATAKEAAEQMKTEFDTLYGQGD</sequence>
<keyword evidence="1" id="KW-1003">Cell membrane</keyword>
<feature type="chain" id="PRO_5039357809" evidence="6">
    <location>
        <begin position="26"/>
        <end position="415"/>
    </location>
</feature>
<organism evidence="7 8">
    <name type="scientific">Agromyces archimandritae</name>
    <dbReference type="NCBI Taxonomy" id="2781962"/>
    <lineage>
        <taxon>Bacteria</taxon>
        <taxon>Bacillati</taxon>
        <taxon>Actinomycetota</taxon>
        <taxon>Actinomycetes</taxon>
        <taxon>Micrococcales</taxon>
        <taxon>Microbacteriaceae</taxon>
        <taxon>Agromyces</taxon>
    </lineage>
</organism>
<evidence type="ECO:0000256" key="2">
    <source>
        <dbReference type="ARBA" id="ARBA00022729"/>
    </source>
</evidence>
<dbReference type="PANTHER" id="PTHR43649:SF33">
    <property type="entry name" value="POLYGALACTURONAN_RHAMNOGALACTURONAN-BINDING PROTEIN YTCQ"/>
    <property type="match status" value="1"/>
</dbReference>
<evidence type="ECO:0000256" key="5">
    <source>
        <dbReference type="ARBA" id="ARBA00023288"/>
    </source>
</evidence>
<evidence type="ECO:0000313" key="8">
    <source>
        <dbReference type="Proteomes" id="UP000671914"/>
    </source>
</evidence>
<dbReference type="SUPFAM" id="SSF53850">
    <property type="entry name" value="Periplasmic binding protein-like II"/>
    <property type="match status" value="1"/>
</dbReference>
<keyword evidence="2 6" id="KW-0732">Signal</keyword>
<name>A0A975FMH2_9MICO</name>
<dbReference type="RefSeq" id="WP_210899546.1">
    <property type="nucleotide sequence ID" value="NZ_CP071696.1"/>
</dbReference>